<dbReference type="AlphaFoldDB" id="A0A170VWU6"/>
<dbReference type="Gene3D" id="1.10.238.20">
    <property type="entry name" value="Pheromone/general odorant binding protein domain"/>
    <property type="match status" value="1"/>
</dbReference>
<dbReference type="SUPFAM" id="SSF47565">
    <property type="entry name" value="Insect pheromone/odorant-binding proteins"/>
    <property type="match status" value="1"/>
</dbReference>
<dbReference type="Pfam" id="PF01395">
    <property type="entry name" value="PBP_GOBP"/>
    <property type="match status" value="1"/>
</dbReference>
<reference evidence="1" key="1">
    <citation type="submission" date="2016-04" db="EMBL/GenBank/DDBJ databases">
        <authorList>
            <person name="Calderon-Fernandez G.M.Sr."/>
        </authorList>
    </citation>
    <scope>NUCLEOTIDE SEQUENCE</scope>
    <source>
        <strain evidence="1">Int1</strain>
        <tissue evidence="1">Integument</tissue>
    </source>
</reference>
<dbReference type="CDD" id="cd23992">
    <property type="entry name" value="PBP_GOBP"/>
    <property type="match status" value="1"/>
</dbReference>
<organism evidence="1">
    <name type="scientific">Triatoma infestans</name>
    <name type="common">Assassin bug</name>
    <dbReference type="NCBI Taxonomy" id="30076"/>
    <lineage>
        <taxon>Eukaryota</taxon>
        <taxon>Metazoa</taxon>
        <taxon>Ecdysozoa</taxon>
        <taxon>Arthropoda</taxon>
        <taxon>Hexapoda</taxon>
        <taxon>Insecta</taxon>
        <taxon>Pterygota</taxon>
        <taxon>Neoptera</taxon>
        <taxon>Paraneoptera</taxon>
        <taxon>Hemiptera</taxon>
        <taxon>Heteroptera</taxon>
        <taxon>Panheteroptera</taxon>
        <taxon>Cimicomorpha</taxon>
        <taxon>Reduviidae</taxon>
        <taxon>Triatominae</taxon>
        <taxon>Triatoma</taxon>
    </lineage>
</organism>
<dbReference type="InterPro" id="IPR036728">
    <property type="entry name" value="PBP_GOBP_sf"/>
</dbReference>
<accession>A0A170VWU6</accession>
<protein>
    <submittedName>
        <fullName evidence="1">Odorant-binding protein 2</fullName>
    </submittedName>
</protein>
<sequence>NTNIYRNSKQGFTTLIICIWKNYHCPDDERNIPPRQFKCMLACFAEGMGYLKGNKLDWSTIKRYQIMFHEDIQNKTLEVLEICKNHVKDGEEKCELSFKLAKCLQQEFLKGN</sequence>
<proteinExistence type="predicted"/>
<name>A0A170VWU6_TRIIF</name>
<dbReference type="EMBL" id="GEMB01006331">
    <property type="protein sequence ID" value="JAR97006.1"/>
    <property type="molecule type" value="Transcribed_RNA"/>
</dbReference>
<dbReference type="GO" id="GO:0005549">
    <property type="term" value="F:odorant binding"/>
    <property type="evidence" value="ECO:0007669"/>
    <property type="project" value="InterPro"/>
</dbReference>
<feature type="non-terminal residue" evidence="1">
    <location>
        <position position="1"/>
    </location>
</feature>
<evidence type="ECO:0000313" key="1">
    <source>
        <dbReference type="EMBL" id="JAR97006.1"/>
    </source>
</evidence>
<reference evidence="1" key="2">
    <citation type="journal article" date="2017" name="J. Med. Entomol.">
        <title>Transcriptome Analysis of the Triatoma infestans (Hemiptera: Reduviidae) Integument.</title>
        <authorList>
            <person name="Calderon-Fernandez G.M."/>
            <person name="Moriconi D.E."/>
            <person name="Dulbecco A.B."/>
            <person name="Juarez M.P."/>
        </authorList>
    </citation>
    <scope>NUCLEOTIDE SEQUENCE</scope>
    <source>
        <strain evidence="1">Int1</strain>
        <tissue evidence="1">Integument</tissue>
    </source>
</reference>
<dbReference type="InterPro" id="IPR006170">
    <property type="entry name" value="PBP/GOBP"/>
</dbReference>